<keyword evidence="7" id="KW-1185">Reference proteome</keyword>
<dbReference type="GO" id="GO:0016757">
    <property type="term" value="F:glycosyltransferase activity"/>
    <property type="evidence" value="ECO:0007669"/>
    <property type="project" value="UniProtKB-KW"/>
</dbReference>
<keyword evidence="4" id="KW-0472">Membrane</keyword>
<keyword evidence="2" id="KW-0808">Transferase</keyword>
<organism evidence="6 7">
    <name type="scientific">Phytophthora lilii</name>
    <dbReference type="NCBI Taxonomy" id="2077276"/>
    <lineage>
        <taxon>Eukaryota</taxon>
        <taxon>Sar</taxon>
        <taxon>Stramenopiles</taxon>
        <taxon>Oomycota</taxon>
        <taxon>Peronosporomycetes</taxon>
        <taxon>Peronosporales</taxon>
        <taxon>Peronosporaceae</taxon>
        <taxon>Phytophthora</taxon>
    </lineage>
</organism>
<feature type="domain" description="Glycosyltransferase 61 catalytic" evidence="5">
    <location>
        <begin position="355"/>
        <end position="475"/>
    </location>
</feature>
<gene>
    <name evidence="6" type="ORF">Plil01_000999600</name>
</gene>
<evidence type="ECO:0000313" key="7">
    <source>
        <dbReference type="Proteomes" id="UP001165083"/>
    </source>
</evidence>
<keyword evidence="1" id="KW-0328">Glycosyltransferase</keyword>
<dbReference type="Pfam" id="PF04577">
    <property type="entry name" value="Glyco_transf_61"/>
    <property type="match status" value="1"/>
</dbReference>
<keyword evidence="4" id="KW-0812">Transmembrane</keyword>
<dbReference type="PANTHER" id="PTHR20961:SF124">
    <property type="entry name" value="GLYCOSYLTRANSFERASE"/>
    <property type="match status" value="1"/>
</dbReference>
<proteinExistence type="predicted"/>
<dbReference type="OrthoDB" id="1892506at2759"/>
<evidence type="ECO:0000256" key="3">
    <source>
        <dbReference type="ARBA" id="ARBA00023180"/>
    </source>
</evidence>
<evidence type="ECO:0000256" key="2">
    <source>
        <dbReference type="ARBA" id="ARBA00022679"/>
    </source>
</evidence>
<protein>
    <submittedName>
        <fullName evidence="6">Unnamed protein product</fullName>
    </submittedName>
</protein>
<keyword evidence="4" id="KW-1133">Transmembrane helix</keyword>
<dbReference type="AlphaFoldDB" id="A0A9W6WRP2"/>
<comment type="caution">
    <text evidence="6">The sequence shown here is derived from an EMBL/GenBank/DDBJ whole genome shotgun (WGS) entry which is preliminary data.</text>
</comment>
<dbReference type="PANTHER" id="PTHR20961">
    <property type="entry name" value="GLYCOSYLTRANSFERASE"/>
    <property type="match status" value="1"/>
</dbReference>
<keyword evidence="3" id="KW-0325">Glycoprotein</keyword>
<reference evidence="6" key="1">
    <citation type="submission" date="2023-04" db="EMBL/GenBank/DDBJ databases">
        <title>Phytophthora lilii NBRC 32176.</title>
        <authorList>
            <person name="Ichikawa N."/>
            <person name="Sato H."/>
            <person name="Tonouchi N."/>
        </authorList>
    </citation>
    <scope>NUCLEOTIDE SEQUENCE</scope>
    <source>
        <strain evidence="6">NBRC 32176</strain>
    </source>
</reference>
<name>A0A9W6WRP2_9STRA</name>
<evidence type="ECO:0000259" key="5">
    <source>
        <dbReference type="Pfam" id="PF04577"/>
    </source>
</evidence>
<feature type="transmembrane region" description="Helical" evidence="4">
    <location>
        <begin position="25"/>
        <end position="44"/>
    </location>
</feature>
<accession>A0A9W6WRP2</accession>
<evidence type="ECO:0000313" key="6">
    <source>
        <dbReference type="EMBL" id="GMF24406.1"/>
    </source>
</evidence>
<dbReference type="InterPro" id="IPR049625">
    <property type="entry name" value="Glyco_transf_61_cat"/>
</dbReference>
<evidence type="ECO:0000256" key="4">
    <source>
        <dbReference type="SAM" id="Phobius"/>
    </source>
</evidence>
<sequence length="549" mass="63032">MTGPHLLMKKVSGHSSASLGSKRRLWLWGGLVSAMAVVSFLNLFEAFAAMPFAASTSSANSLQSSYNAETVGSEQLQMFPVQQYQQAIHHRVRDGYKEILDEEVDRMAPPMQWPPSRGSKEECLYVRDYGLLERLRNFSRSFCIGGGASDTSPYTFFHVPQAGLRATRLENFTLDLRGAEVAHDIESLADDGGGHDPRFRYMKNSTFCNCAEPQDRDHNTPNIWKDFFVGGPGDKDPNCHGVREDAAGEDKLTLVRAVVLVRKDDHNPFFQISAMLDAWIMMKTIGWERNTTQVVTLDRALPTPVDKLRHALLGPERPVVGGEVFQNRVVHFESALLAPYEVSGPLMSHLDDNQPCYTNAMISNFRDTSLKSMAVSPRNAKSDPRRCLVTVISRRPYGGRRVQRIWQNEDEVLLRMREDYHDAYRYGECEFQSLEFTNMTMHDQMRVIVDSDVVIGMHGAGMVNVMWTRPETLVVEIFPRQRYRWGYRNICQYIGCRWYDFRRGRDIHVQTSDPNDKDKFIPYPQWRSFFDPLFREIVDKLEEKTEAMR</sequence>
<dbReference type="InterPro" id="IPR007657">
    <property type="entry name" value="Glycosyltransferase_61"/>
</dbReference>
<evidence type="ECO:0000256" key="1">
    <source>
        <dbReference type="ARBA" id="ARBA00022676"/>
    </source>
</evidence>
<dbReference type="EMBL" id="BSXW01000514">
    <property type="protein sequence ID" value="GMF24406.1"/>
    <property type="molecule type" value="Genomic_DNA"/>
</dbReference>
<dbReference type="Proteomes" id="UP001165083">
    <property type="component" value="Unassembled WGS sequence"/>
</dbReference>